<proteinExistence type="predicted"/>
<evidence type="ECO:0000313" key="2">
    <source>
        <dbReference type="EMBL" id="CAG8774015.1"/>
    </source>
</evidence>
<feature type="non-terminal residue" evidence="2">
    <location>
        <position position="1"/>
    </location>
</feature>
<accession>A0ABN7VJD3</accession>
<reference evidence="2 3" key="1">
    <citation type="submission" date="2021-06" db="EMBL/GenBank/DDBJ databases">
        <authorList>
            <person name="Kallberg Y."/>
            <person name="Tangrot J."/>
            <person name="Rosling A."/>
        </authorList>
    </citation>
    <scope>NUCLEOTIDE SEQUENCE [LARGE SCALE GENOMIC DNA]</scope>
    <source>
        <strain evidence="2 3">120-4 pot B 10/14</strain>
    </source>
</reference>
<protein>
    <submittedName>
        <fullName evidence="2">8311_t:CDS:1</fullName>
    </submittedName>
</protein>
<evidence type="ECO:0000256" key="1">
    <source>
        <dbReference type="SAM" id="MobiDB-lite"/>
    </source>
</evidence>
<feature type="region of interest" description="Disordered" evidence="1">
    <location>
        <begin position="1"/>
        <end position="48"/>
    </location>
</feature>
<name>A0ABN7VJD3_GIGMA</name>
<dbReference type="EMBL" id="CAJVQB010015339">
    <property type="protein sequence ID" value="CAG8774015.1"/>
    <property type="molecule type" value="Genomic_DNA"/>
</dbReference>
<gene>
    <name evidence="2" type="ORF">GMARGA_LOCUS18859</name>
</gene>
<evidence type="ECO:0000313" key="3">
    <source>
        <dbReference type="Proteomes" id="UP000789901"/>
    </source>
</evidence>
<organism evidence="2 3">
    <name type="scientific">Gigaspora margarita</name>
    <dbReference type="NCBI Taxonomy" id="4874"/>
    <lineage>
        <taxon>Eukaryota</taxon>
        <taxon>Fungi</taxon>
        <taxon>Fungi incertae sedis</taxon>
        <taxon>Mucoromycota</taxon>
        <taxon>Glomeromycotina</taxon>
        <taxon>Glomeromycetes</taxon>
        <taxon>Diversisporales</taxon>
        <taxon>Gigasporaceae</taxon>
        <taxon>Gigaspora</taxon>
    </lineage>
</organism>
<sequence>KPYKLLKKSNNKEKEQRAREKQKQSESHKEEALQKTTRTQEQEEENNPATYLVNFCEEDQILFSINKELSKEQYTKAKELLQENNSIFA</sequence>
<feature type="compositionally biased region" description="Basic and acidic residues" evidence="1">
    <location>
        <begin position="10"/>
        <end position="41"/>
    </location>
</feature>
<dbReference type="Proteomes" id="UP000789901">
    <property type="component" value="Unassembled WGS sequence"/>
</dbReference>
<keyword evidence="3" id="KW-1185">Reference proteome</keyword>
<comment type="caution">
    <text evidence="2">The sequence shown here is derived from an EMBL/GenBank/DDBJ whole genome shotgun (WGS) entry which is preliminary data.</text>
</comment>